<accession>A0A7D5D527</accession>
<evidence type="ECO:0000313" key="2">
    <source>
        <dbReference type="EMBL" id="QKZ03177.1"/>
    </source>
</evidence>
<evidence type="ECO:0000313" key="3">
    <source>
        <dbReference type="Proteomes" id="UP000509568"/>
    </source>
</evidence>
<keyword evidence="1" id="KW-1133">Transmembrane helix</keyword>
<proteinExistence type="predicted"/>
<evidence type="ECO:0000256" key="1">
    <source>
        <dbReference type="SAM" id="Phobius"/>
    </source>
</evidence>
<keyword evidence="1" id="KW-0812">Transmembrane</keyword>
<keyword evidence="3" id="KW-1185">Reference proteome</keyword>
<reference evidence="2 3" key="1">
    <citation type="submission" date="2020-06" db="EMBL/GenBank/DDBJ databases">
        <title>Pseudomonas eucalypticola sp. nov., an endophyte of Eucalyptus dunnii leaves with biocontrol ability of eucalyptus leaf blight.</title>
        <authorList>
            <person name="Liu Y."/>
            <person name="Song Z."/>
            <person name="Zeng H."/>
            <person name="Lu M."/>
            <person name="Wang X."/>
            <person name="Lian X."/>
            <person name="Zhang Q."/>
        </authorList>
    </citation>
    <scope>NUCLEOTIDE SEQUENCE [LARGE SCALE GENOMIC DNA]</scope>
    <source>
        <strain evidence="2 3">NP-1</strain>
    </source>
</reference>
<sequence length="154" mass="17171">MLIGTLLIIAWLFLLVRYPKKALPISLVALAGLAMVGLSVLWQDNRELAQLARMGLHFQYDTEQCAADRPVRVSMKNGNSVPLVELQWRLAAFAPGDSVNLVQDDYDAPRYRGPGQLQPGAEWADCLPVPPLRPGYRAQTLEWRAERVQGSFAN</sequence>
<dbReference type="Proteomes" id="UP000509568">
    <property type="component" value="Chromosome"/>
</dbReference>
<name>A0A7D5D527_9PSED</name>
<protein>
    <submittedName>
        <fullName evidence="2">Multidrug transporter</fullName>
    </submittedName>
</protein>
<feature type="transmembrane region" description="Helical" evidence="1">
    <location>
        <begin position="27"/>
        <end position="44"/>
    </location>
</feature>
<dbReference type="RefSeq" id="WP_176569934.1">
    <property type="nucleotide sequence ID" value="NZ_CP056030.1"/>
</dbReference>
<gene>
    <name evidence="2" type="ORF">HWQ56_04990</name>
</gene>
<dbReference type="KEGG" id="pez:HWQ56_04990"/>
<dbReference type="EMBL" id="CP056030">
    <property type="protein sequence ID" value="QKZ03177.1"/>
    <property type="molecule type" value="Genomic_DNA"/>
</dbReference>
<organism evidence="2 3">
    <name type="scientific">Pseudomonas eucalypticola</name>
    <dbReference type="NCBI Taxonomy" id="2599595"/>
    <lineage>
        <taxon>Bacteria</taxon>
        <taxon>Pseudomonadati</taxon>
        <taxon>Pseudomonadota</taxon>
        <taxon>Gammaproteobacteria</taxon>
        <taxon>Pseudomonadales</taxon>
        <taxon>Pseudomonadaceae</taxon>
        <taxon>Pseudomonas</taxon>
    </lineage>
</organism>
<keyword evidence="1" id="KW-0472">Membrane</keyword>
<dbReference type="AlphaFoldDB" id="A0A7D5D527"/>